<dbReference type="STRING" id="1561998.A0A1I7TGX5"/>
<accession>A0A1I7TGX5</accession>
<dbReference type="SUPFAM" id="SSF56436">
    <property type="entry name" value="C-type lectin-like"/>
    <property type="match status" value="1"/>
</dbReference>
<dbReference type="eggNOG" id="KOG1664">
    <property type="taxonomic scope" value="Eukaryota"/>
</dbReference>
<dbReference type="AlphaFoldDB" id="A0A1I7TGX5"/>
<keyword evidence="1" id="KW-0732">Signal</keyword>
<proteinExistence type="predicted"/>
<keyword evidence="2" id="KW-1185">Reference proteome</keyword>
<feature type="chain" id="PRO_5009307524" evidence="1">
    <location>
        <begin position="20"/>
        <end position="271"/>
    </location>
</feature>
<evidence type="ECO:0000313" key="2">
    <source>
        <dbReference type="Proteomes" id="UP000095282"/>
    </source>
</evidence>
<dbReference type="PANTHER" id="PTHR47753:SF1">
    <property type="entry name" value="C-TYPE LECTIN DOMAIN-CONTAINING PROTEIN"/>
    <property type="match status" value="1"/>
</dbReference>
<protein>
    <submittedName>
        <fullName evidence="3">C-type lectin domain-containing protein</fullName>
    </submittedName>
</protein>
<dbReference type="WBParaSite" id="Csp11.Scaffold608.g5820.t1">
    <property type="protein sequence ID" value="Csp11.Scaffold608.g5820.t1"/>
    <property type="gene ID" value="Csp11.Scaffold608.g5820"/>
</dbReference>
<feature type="signal peptide" evidence="1">
    <location>
        <begin position="1"/>
        <end position="19"/>
    </location>
</feature>
<dbReference type="Proteomes" id="UP000095282">
    <property type="component" value="Unplaced"/>
</dbReference>
<reference evidence="3" key="1">
    <citation type="submission" date="2016-11" db="UniProtKB">
        <authorList>
            <consortium name="WormBaseParasite"/>
        </authorList>
    </citation>
    <scope>IDENTIFICATION</scope>
</reference>
<evidence type="ECO:0000313" key="3">
    <source>
        <dbReference type="WBParaSite" id="Csp11.Scaffold608.g5820.t1"/>
    </source>
</evidence>
<dbReference type="InterPro" id="IPR016187">
    <property type="entry name" value="CTDL_fold"/>
</dbReference>
<organism evidence="2 3">
    <name type="scientific">Caenorhabditis tropicalis</name>
    <dbReference type="NCBI Taxonomy" id="1561998"/>
    <lineage>
        <taxon>Eukaryota</taxon>
        <taxon>Metazoa</taxon>
        <taxon>Ecdysozoa</taxon>
        <taxon>Nematoda</taxon>
        <taxon>Chromadorea</taxon>
        <taxon>Rhabditida</taxon>
        <taxon>Rhabditina</taxon>
        <taxon>Rhabditomorpha</taxon>
        <taxon>Rhabditoidea</taxon>
        <taxon>Rhabditidae</taxon>
        <taxon>Peloderinae</taxon>
        <taxon>Caenorhabditis</taxon>
    </lineage>
</organism>
<evidence type="ECO:0000256" key="1">
    <source>
        <dbReference type="SAM" id="SignalP"/>
    </source>
</evidence>
<sequence>MKNLLLLLILVSSTTVTIGQDFDESLQRACEVMGDHYKKREHRKSVEGDKCELKFKVATRDDEDARQFCELNAPWRLIKVERTQDADRHFTICHVEATLMCQPGWVQMFGHCFKMPNKKKVATREEAVNMCKEAHPDADIAFMHHRYIVGVWKNYFRGLKQIWVRATESWDKYIQKTDTVDGDSLALAFSGKHFRFSVFYNSLIKILPDIRLQVLCEYKPPITNAEINFLGKRYSEIYYPVVTVKTGILVRSASSYTGSADILDICKVGVV</sequence>
<dbReference type="PANTHER" id="PTHR47753">
    <property type="entry name" value="C-TYPE LECTIN-RELATED"/>
    <property type="match status" value="1"/>
</dbReference>
<name>A0A1I7TGX5_9PELO</name>